<sequence>MGNNVSTTARSELPSLYDQPQTFPRQEKKFILPKSNTIDRRNKNNNSDNNNNNQESSRMLFLMYLIHRTWNVVVDGKGKRDDQQNKSNMLEIDHYKHRNDDNISCTYGSECSYCSCGYCDDEDCRVNGNYSICER</sequence>
<comment type="caution">
    <text evidence="2">The sequence shown here is derived from an EMBL/GenBank/DDBJ whole genome shotgun (WGS) entry which is preliminary data.</text>
</comment>
<feature type="compositionally biased region" description="Low complexity" evidence="1">
    <location>
        <begin position="44"/>
        <end position="53"/>
    </location>
</feature>
<keyword evidence="3" id="KW-1185">Reference proteome</keyword>
<protein>
    <submittedName>
        <fullName evidence="2">Uncharacterized protein</fullName>
    </submittedName>
</protein>
<evidence type="ECO:0000313" key="3">
    <source>
        <dbReference type="Proteomes" id="UP001107558"/>
    </source>
</evidence>
<dbReference type="Proteomes" id="UP001107558">
    <property type="component" value="Chromosome 2"/>
</dbReference>
<organism evidence="2 3">
    <name type="scientific">Polypedilum vanderplanki</name>
    <name type="common">Sleeping chironomid midge</name>
    <dbReference type="NCBI Taxonomy" id="319348"/>
    <lineage>
        <taxon>Eukaryota</taxon>
        <taxon>Metazoa</taxon>
        <taxon>Ecdysozoa</taxon>
        <taxon>Arthropoda</taxon>
        <taxon>Hexapoda</taxon>
        <taxon>Insecta</taxon>
        <taxon>Pterygota</taxon>
        <taxon>Neoptera</taxon>
        <taxon>Endopterygota</taxon>
        <taxon>Diptera</taxon>
        <taxon>Nematocera</taxon>
        <taxon>Chironomoidea</taxon>
        <taxon>Chironomidae</taxon>
        <taxon>Chironominae</taxon>
        <taxon>Polypedilum</taxon>
        <taxon>Polypedilum</taxon>
    </lineage>
</organism>
<feature type="compositionally biased region" description="Polar residues" evidence="1">
    <location>
        <begin position="1"/>
        <end position="10"/>
    </location>
</feature>
<reference evidence="2" key="1">
    <citation type="submission" date="2021-03" db="EMBL/GenBank/DDBJ databases">
        <title>Chromosome level genome of the anhydrobiotic midge Polypedilum vanderplanki.</title>
        <authorList>
            <person name="Yoshida Y."/>
            <person name="Kikawada T."/>
            <person name="Gusev O."/>
        </authorList>
    </citation>
    <scope>NUCLEOTIDE SEQUENCE</scope>
    <source>
        <strain evidence="2">NIAS01</strain>
        <tissue evidence="2">Whole body or cell culture</tissue>
    </source>
</reference>
<gene>
    <name evidence="2" type="ORF">PVAND_005176</name>
</gene>
<proteinExistence type="predicted"/>
<name>A0A9J6C099_POLVA</name>
<dbReference type="EMBL" id="JADBJN010000002">
    <property type="protein sequence ID" value="KAG5675261.1"/>
    <property type="molecule type" value="Genomic_DNA"/>
</dbReference>
<dbReference type="OrthoDB" id="7690762at2759"/>
<evidence type="ECO:0000313" key="2">
    <source>
        <dbReference type="EMBL" id="KAG5675261.1"/>
    </source>
</evidence>
<accession>A0A9J6C099</accession>
<evidence type="ECO:0000256" key="1">
    <source>
        <dbReference type="SAM" id="MobiDB-lite"/>
    </source>
</evidence>
<dbReference type="AlphaFoldDB" id="A0A9J6C099"/>
<feature type="region of interest" description="Disordered" evidence="1">
    <location>
        <begin position="1"/>
        <end position="54"/>
    </location>
</feature>